<keyword evidence="2" id="KW-0812">Transmembrane</keyword>
<feature type="domain" description="CN hydrolase" evidence="3">
    <location>
        <begin position="5"/>
        <end position="295"/>
    </location>
</feature>
<evidence type="ECO:0000256" key="2">
    <source>
        <dbReference type="SAM" id="Phobius"/>
    </source>
</evidence>
<dbReference type="AlphaFoldDB" id="A0A7S8ED34"/>
<dbReference type="InterPro" id="IPR036526">
    <property type="entry name" value="C-N_Hydrolase_sf"/>
</dbReference>
<dbReference type="GO" id="GO:0016811">
    <property type="term" value="F:hydrolase activity, acting on carbon-nitrogen (but not peptide) bonds, in linear amides"/>
    <property type="evidence" value="ECO:0007669"/>
    <property type="project" value="TreeGrafter"/>
</dbReference>
<reference evidence="4 5" key="1">
    <citation type="submission" date="2020-02" db="EMBL/GenBank/DDBJ databases">
        <authorList>
            <person name="Zheng R.K."/>
            <person name="Sun C.M."/>
        </authorList>
    </citation>
    <scope>NUCLEOTIDE SEQUENCE [LARGE SCALE GENOMIC DNA]</scope>
    <source>
        <strain evidence="5">rifampicinis</strain>
    </source>
</reference>
<dbReference type="InterPro" id="IPR050345">
    <property type="entry name" value="Aliph_Amidase/BUP"/>
</dbReference>
<organism evidence="4 5">
    <name type="scientific">Phototrophicus methaneseepsis</name>
    <dbReference type="NCBI Taxonomy" id="2710758"/>
    <lineage>
        <taxon>Bacteria</taxon>
        <taxon>Bacillati</taxon>
        <taxon>Chloroflexota</taxon>
        <taxon>Candidatus Thermofontia</taxon>
        <taxon>Phototrophicales</taxon>
        <taxon>Phototrophicaceae</taxon>
        <taxon>Phototrophicus</taxon>
    </lineage>
</organism>
<evidence type="ECO:0000313" key="5">
    <source>
        <dbReference type="Proteomes" id="UP000594468"/>
    </source>
</evidence>
<sequence length="382" mass="42268">MFRSIFVAAVQLEAALSPVDARLARAEAYIAQAAEQGAQLIVLPAQFATGAGYDDVLYERTEAQDEQIVAWMKAQASQHNIYLVGSLLLWDVDEVYHAALLISPDGAVWRWDQQFPYIWERSLYRDGHEQIHIAETALGRVGILLGWDAAHPALWRRYAANVDLMLVLHSAPNWAQMQLVTPDGAYQMAKIGLGAFLGNHAAYVDEAALEAKGMGVPLIIAGGAGTFESLLPAPRQSIAVLTAFHKGLLSFIRSAHQMHLRAHFVRHTAIYDAQGRLVHRAASTSDDVVVGEIKIASLPPHPQGHPPAHIVALPDLMTVDAVSSTWMAPIYRRGVRWQWGARMAPASHKTRIWVWAIIFISIVFFLIGRQWRRCNARSASCV</sequence>
<keyword evidence="1 4" id="KW-0378">Hydrolase</keyword>
<gene>
    <name evidence="4" type="ORF">G4Y79_09125</name>
</gene>
<proteinExistence type="predicted"/>
<dbReference type="Gene3D" id="3.60.110.10">
    <property type="entry name" value="Carbon-nitrogen hydrolase"/>
    <property type="match status" value="1"/>
</dbReference>
<protein>
    <submittedName>
        <fullName evidence="4">Carbon-nitrogen hydrolase family protein</fullName>
    </submittedName>
</protein>
<name>A0A7S8ED34_9CHLR</name>
<keyword evidence="5" id="KW-1185">Reference proteome</keyword>
<evidence type="ECO:0000259" key="3">
    <source>
        <dbReference type="PROSITE" id="PS50263"/>
    </source>
</evidence>
<evidence type="ECO:0000313" key="4">
    <source>
        <dbReference type="EMBL" id="QPC84518.1"/>
    </source>
</evidence>
<accession>A0A7S8ED34</accession>
<dbReference type="PANTHER" id="PTHR43674:SF2">
    <property type="entry name" value="BETA-UREIDOPROPIONASE"/>
    <property type="match status" value="1"/>
</dbReference>
<dbReference type="EMBL" id="CP062983">
    <property type="protein sequence ID" value="QPC84518.1"/>
    <property type="molecule type" value="Genomic_DNA"/>
</dbReference>
<dbReference type="RefSeq" id="WP_195172581.1">
    <property type="nucleotide sequence ID" value="NZ_CP062983.1"/>
</dbReference>
<evidence type="ECO:0000256" key="1">
    <source>
        <dbReference type="ARBA" id="ARBA00022801"/>
    </source>
</evidence>
<keyword evidence="2" id="KW-0472">Membrane</keyword>
<dbReference type="InterPro" id="IPR003010">
    <property type="entry name" value="C-N_Hydrolase"/>
</dbReference>
<dbReference type="Pfam" id="PF00795">
    <property type="entry name" value="CN_hydrolase"/>
    <property type="match status" value="1"/>
</dbReference>
<dbReference type="SUPFAM" id="SSF56317">
    <property type="entry name" value="Carbon-nitrogen hydrolase"/>
    <property type="match status" value="1"/>
</dbReference>
<dbReference type="PANTHER" id="PTHR43674">
    <property type="entry name" value="NITRILASE C965.09-RELATED"/>
    <property type="match status" value="1"/>
</dbReference>
<dbReference type="CDD" id="cd07197">
    <property type="entry name" value="nitrilase"/>
    <property type="match status" value="1"/>
</dbReference>
<dbReference type="Proteomes" id="UP000594468">
    <property type="component" value="Chromosome"/>
</dbReference>
<feature type="transmembrane region" description="Helical" evidence="2">
    <location>
        <begin position="352"/>
        <end position="368"/>
    </location>
</feature>
<dbReference type="PROSITE" id="PS50263">
    <property type="entry name" value="CN_HYDROLASE"/>
    <property type="match status" value="1"/>
</dbReference>
<keyword evidence="2" id="KW-1133">Transmembrane helix</keyword>
<dbReference type="KEGG" id="pmet:G4Y79_09125"/>